<sequence length="265" mass="31376">MASKDNSVKSIDDLNIDNKHESESQSEAESQNSSQSSDEDENHIDITLREDIPEQLRPQVDRLKALRARLAESSQNNKRDIYKEHQRQNENPGEQRRQERKRREALILKAKEEHLGEDYERSRFWDYSIEQVENYEEKKRKREANRERGFTDYTQVNQRKYERDVAKLKPDLIAYQRGKAESSTGPVLAIGEPHKPDSRNVDKLVKSIEDQQKRRATLHKPSVEKEGEDVSYINQRNARFNRKMNRAYDKYTKEIRDNFERGTAL</sequence>
<accession>A0A2G5BDW4</accession>
<dbReference type="GO" id="GO:0071014">
    <property type="term" value="C:post-mRNA release spliceosomal complex"/>
    <property type="evidence" value="ECO:0007669"/>
    <property type="project" value="TreeGrafter"/>
</dbReference>
<comment type="similarity">
    <text evidence="2 8">Belongs to the SYF2 family.</text>
</comment>
<comment type="subunit">
    <text evidence="8">May be part of a spliceosome complex.</text>
</comment>
<dbReference type="PANTHER" id="PTHR13264:SF5">
    <property type="entry name" value="PRE-MRNA-SPLICING FACTOR SYF2"/>
    <property type="match status" value="1"/>
</dbReference>
<evidence type="ECO:0000256" key="3">
    <source>
        <dbReference type="ARBA" id="ARBA00014745"/>
    </source>
</evidence>
<protein>
    <recommendedName>
        <fullName evidence="3 8">Pre-mRNA-splicing factor SYF2</fullName>
    </recommendedName>
</protein>
<dbReference type="GO" id="GO:0000398">
    <property type="term" value="P:mRNA splicing, via spliceosome"/>
    <property type="evidence" value="ECO:0007669"/>
    <property type="project" value="UniProtKB-UniRule"/>
</dbReference>
<feature type="compositionally biased region" description="Low complexity" evidence="9">
    <location>
        <begin position="25"/>
        <end position="36"/>
    </location>
</feature>
<dbReference type="Pfam" id="PF08231">
    <property type="entry name" value="SYF2"/>
    <property type="match status" value="1"/>
</dbReference>
<evidence type="ECO:0000256" key="5">
    <source>
        <dbReference type="ARBA" id="ARBA00022728"/>
    </source>
</evidence>
<keyword evidence="4 8" id="KW-0507">mRNA processing</keyword>
<feature type="compositionally biased region" description="Basic and acidic residues" evidence="9">
    <location>
        <begin position="1"/>
        <end position="23"/>
    </location>
</feature>
<dbReference type="PANTHER" id="PTHR13264">
    <property type="entry name" value="GCIP-INTERACTING PROTEIN P29"/>
    <property type="match status" value="1"/>
</dbReference>
<dbReference type="STRING" id="763665.A0A2G5BDW4"/>
<dbReference type="GO" id="GO:0071013">
    <property type="term" value="C:catalytic step 2 spliceosome"/>
    <property type="evidence" value="ECO:0007669"/>
    <property type="project" value="TreeGrafter"/>
</dbReference>
<dbReference type="Proteomes" id="UP000242474">
    <property type="component" value="Unassembled WGS sequence"/>
</dbReference>
<proteinExistence type="inferred from homology"/>
<evidence type="ECO:0000313" key="11">
    <source>
        <dbReference type="Proteomes" id="UP000242474"/>
    </source>
</evidence>
<dbReference type="InterPro" id="IPR013260">
    <property type="entry name" value="mRNA_splic_SYF2"/>
</dbReference>
<name>A0A2G5BDW4_COERN</name>
<keyword evidence="6 8" id="KW-0508">mRNA splicing</keyword>
<dbReference type="GO" id="GO:0000974">
    <property type="term" value="C:Prp19 complex"/>
    <property type="evidence" value="ECO:0007669"/>
    <property type="project" value="TreeGrafter"/>
</dbReference>
<evidence type="ECO:0000313" key="10">
    <source>
        <dbReference type="EMBL" id="PIA17209.1"/>
    </source>
</evidence>
<evidence type="ECO:0000256" key="4">
    <source>
        <dbReference type="ARBA" id="ARBA00022664"/>
    </source>
</evidence>
<evidence type="ECO:0000256" key="6">
    <source>
        <dbReference type="ARBA" id="ARBA00023187"/>
    </source>
</evidence>
<keyword evidence="11" id="KW-1185">Reference proteome</keyword>
<dbReference type="EMBL" id="KZ303495">
    <property type="protein sequence ID" value="PIA17209.1"/>
    <property type="molecule type" value="Genomic_DNA"/>
</dbReference>
<feature type="compositionally biased region" description="Basic and acidic residues" evidence="9">
    <location>
        <begin position="77"/>
        <end position="100"/>
    </location>
</feature>
<feature type="region of interest" description="Disordered" evidence="9">
    <location>
        <begin position="1"/>
        <end position="100"/>
    </location>
</feature>
<comment type="function">
    <text evidence="8">Involved in pre-mRNA splicing.</text>
</comment>
<keyword evidence="7 8" id="KW-0539">Nucleus</keyword>
<evidence type="ECO:0000256" key="9">
    <source>
        <dbReference type="SAM" id="MobiDB-lite"/>
    </source>
</evidence>
<evidence type="ECO:0000256" key="7">
    <source>
        <dbReference type="ARBA" id="ARBA00023242"/>
    </source>
</evidence>
<evidence type="ECO:0000256" key="2">
    <source>
        <dbReference type="ARBA" id="ARBA00010028"/>
    </source>
</evidence>
<dbReference type="AlphaFoldDB" id="A0A2G5BDW4"/>
<evidence type="ECO:0000256" key="8">
    <source>
        <dbReference type="RuleBase" id="RU367148"/>
    </source>
</evidence>
<organism evidence="10 11">
    <name type="scientific">Coemansia reversa (strain ATCC 12441 / NRRL 1564)</name>
    <dbReference type="NCBI Taxonomy" id="763665"/>
    <lineage>
        <taxon>Eukaryota</taxon>
        <taxon>Fungi</taxon>
        <taxon>Fungi incertae sedis</taxon>
        <taxon>Zoopagomycota</taxon>
        <taxon>Kickxellomycotina</taxon>
        <taxon>Kickxellomycetes</taxon>
        <taxon>Kickxellales</taxon>
        <taxon>Kickxellaceae</taxon>
        <taxon>Coemansia</taxon>
    </lineage>
</organism>
<reference evidence="10 11" key="1">
    <citation type="journal article" date="2015" name="Genome Biol. Evol.">
        <title>Phylogenomic analyses indicate that early fungi evolved digesting cell walls of algal ancestors of land plants.</title>
        <authorList>
            <person name="Chang Y."/>
            <person name="Wang S."/>
            <person name="Sekimoto S."/>
            <person name="Aerts A.L."/>
            <person name="Choi C."/>
            <person name="Clum A."/>
            <person name="LaButti K.M."/>
            <person name="Lindquist E.A."/>
            <person name="Yee Ngan C."/>
            <person name="Ohm R.A."/>
            <person name="Salamov A.A."/>
            <person name="Grigoriev I.V."/>
            <person name="Spatafora J.W."/>
            <person name="Berbee M.L."/>
        </authorList>
    </citation>
    <scope>NUCLEOTIDE SEQUENCE [LARGE SCALE GENOMIC DNA]</scope>
    <source>
        <strain evidence="10 11">NRRL 1564</strain>
    </source>
</reference>
<evidence type="ECO:0000256" key="1">
    <source>
        <dbReference type="ARBA" id="ARBA00004123"/>
    </source>
</evidence>
<dbReference type="OrthoDB" id="199717at2759"/>
<feature type="compositionally biased region" description="Basic and acidic residues" evidence="9">
    <location>
        <begin position="43"/>
        <end position="64"/>
    </location>
</feature>
<comment type="subcellular location">
    <subcellularLocation>
        <location evidence="1 8">Nucleus</location>
    </subcellularLocation>
</comment>
<gene>
    <name evidence="10" type="ORF">COEREDRAFT_80571</name>
</gene>
<keyword evidence="5 8" id="KW-0747">Spliceosome</keyword>